<dbReference type="Pfam" id="PF13855">
    <property type="entry name" value="LRR_8"/>
    <property type="match status" value="1"/>
</dbReference>
<evidence type="ECO:0000256" key="6">
    <source>
        <dbReference type="ARBA" id="ARBA00022840"/>
    </source>
</evidence>
<keyword evidence="3" id="KW-0677">Repeat</keyword>
<keyword evidence="5" id="KW-0611">Plant defense</keyword>
<dbReference type="eggNOG" id="KOG4658">
    <property type="taxonomic scope" value="Eukaryota"/>
</dbReference>
<dbReference type="PANTHER" id="PTHR33463">
    <property type="entry name" value="NB-ARC DOMAIN-CONTAINING PROTEIN-RELATED"/>
    <property type="match status" value="1"/>
</dbReference>
<dbReference type="PANTHER" id="PTHR33463:SF203">
    <property type="entry name" value="AAA+ ATPASE DOMAIN-CONTAINING PROTEIN"/>
    <property type="match status" value="1"/>
</dbReference>
<feature type="domain" description="Disease resistance protein At4g27190-like leucine-rich repeats" evidence="8">
    <location>
        <begin position="629"/>
        <end position="739"/>
    </location>
</feature>
<comment type="similarity">
    <text evidence="1">Belongs to the disease resistance NB-LRR family.</text>
</comment>
<keyword evidence="6" id="KW-0067">ATP-binding</keyword>
<reference evidence="9 10" key="1">
    <citation type="journal article" date="2012" name="Nature">
        <title>Repeated polyploidization of Gossypium genomes and the evolution of spinnable cotton fibres.</title>
        <authorList>
            <person name="Paterson A.H."/>
            <person name="Wendel J.F."/>
            <person name="Gundlach H."/>
            <person name="Guo H."/>
            <person name="Jenkins J."/>
            <person name="Jin D."/>
            <person name="Llewellyn D."/>
            <person name="Showmaker K.C."/>
            <person name="Shu S."/>
            <person name="Udall J."/>
            <person name="Yoo M.J."/>
            <person name="Byers R."/>
            <person name="Chen W."/>
            <person name="Doron-Faigenboim A."/>
            <person name="Duke M.V."/>
            <person name="Gong L."/>
            <person name="Grimwood J."/>
            <person name="Grover C."/>
            <person name="Grupp K."/>
            <person name="Hu G."/>
            <person name="Lee T.H."/>
            <person name="Li J."/>
            <person name="Lin L."/>
            <person name="Liu T."/>
            <person name="Marler B.S."/>
            <person name="Page J.T."/>
            <person name="Roberts A.W."/>
            <person name="Romanel E."/>
            <person name="Sanders W.S."/>
            <person name="Szadkowski E."/>
            <person name="Tan X."/>
            <person name="Tang H."/>
            <person name="Xu C."/>
            <person name="Wang J."/>
            <person name="Wang Z."/>
            <person name="Zhang D."/>
            <person name="Zhang L."/>
            <person name="Ashrafi H."/>
            <person name="Bedon F."/>
            <person name="Bowers J.E."/>
            <person name="Brubaker C.L."/>
            <person name="Chee P.W."/>
            <person name="Das S."/>
            <person name="Gingle A.R."/>
            <person name="Haigler C.H."/>
            <person name="Harker D."/>
            <person name="Hoffmann L.V."/>
            <person name="Hovav R."/>
            <person name="Jones D.C."/>
            <person name="Lemke C."/>
            <person name="Mansoor S."/>
            <person name="ur Rahman M."/>
            <person name="Rainville L.N."/>
            <person name="Rambani A."/>
            <person name="Reddy U.K."/>
            <person name="Rong J.K."/>
            <person name="Saranga Y."/>
            <person name="Scheffler B.E."/>
            <person name="Scheffler J.A."/>
            <person name="Stelly D.M."/>
            <person name="Triplett B.A."/>
            <person name="Van Deynze A."/>
            <person name="Vaslin M.F."/>
            <person name="Waghmare V.N."/>
            <person name="Walford S.A."/>
            <person name="Wright R.J."/>
            <person name="Zaki E.A."/>
            <person name="Zhang T."/>
            <person name="Dennis E.S."/>
            <person name="Mayer K.F."/>
            <person name="Peterson D.G."/>
            <person name="Rokhsar D.S."/>
            <person name="Wang X."/>
            <person name="Schmutz J."/>
        </authorList>
    </citation>
    <scope>NUCLEOTIDE SEQUENCE [LARGE SCALE GENOMIC DNA]</scope>
</reference>
<dbReference type="InterPro" id="IPR036388">
    <property type="entry name" value="WH-like_DNA-bd_sf"/>
</dbReference>
<organism evidence="9 10">
    <name type="scientific">Gossypium raimondii</name>
    <name type="common">Peruvian cotton</name>
    <name type="synonym">Gossypium klotzschianum subsp. raimondii</name>
    <dbReference type="NCBI Taxonomy" id="29730"/>
    <lineage>
        <taxon>Eukaryota</taxon>
        <taxon>Viridiplantae</taxon>
        <taxon>Streptophyta</taxon>
        <taxon>Embryophyta</taxon>
        <taxon>Tracheophyta</taxon>
        <taxon>Spermatophyta</taxon>
        <taxon>Magnoliopsida</taxon>
        <taxon>eudicotyledons</taxon>
        <taxon>Gunneridae</taxon>
        <taxon>Pentapetalae</taxon>
        <taxon>rosids</taxon>
        <taxon>malvids</taxon>
        <taxon>Malvales</taxon>
        <taxon>Malvaceae</taxon>
        <taxon>Malvoideae</taxon>
        <taxon>Gossypium</taxon>
    </lineage>
</organism>
<evidence type="ECO:0000256" key="5">
    <source>
        <dbReference type="ARBA" id="ARBA00022821"/>
    </source>
</evidence>
<feature type="domain" description="NB-ARC" evidence="7">
    <location>
        <begin position="81"/>
        <end position="242"/>
    </location>
</feature>
<keyword evidence="4" id="KW-0547">Nucleotide-binding</keyword>
<dbReference type="Proteomes" id="UP000032304">
    <property type="component" value="Chromosome 9"/>
</dbReference>
<evidence type="ECO:0000256" key="3">
    <source>
        <dbReference type="ARBA" id="ARBA00022737"/>
    </source>
</evidence>
<dbReference type="SUPFAM" id="SSF52058">
    <property type="entry name" value="L domain-like"/>
    <property type="match status" value="1"/>
</dbReference>
<name>A0A0D2TYB1_GOSRA</name>
<feature type="domain" description="Disease resistance protein At4g27190-like leucine-rich repeats" evidence="8">
    <location>
        <begin position="978"/>
        <end position="1104"/>
    </location>
</feature>
<accession>A0A0D2TYB1</accession>
<proteinExistence type="inferred from homology"/>
<evidence type="ECO:0000256" key="4">
    <source>
        <dbReference type="ARBA" id="ARBA00022741"/>
    </source>
</evidence>
<dbReference type="SUPFAM" id="SSF52047">
    <property type="entry name" value="RNI-like"/>
    <property type="match status" value="1"/>
</dbReference>
<evidence type="ECO:0000313" key="9">
    <source>
        <dbReference type="EMBL" id="KJB61669.1"/>
    </source>
</evidence>
<dbReference type="Pfam" id="PF00931">
    <property type="entry name" value="NB-ARC"/>
    <property type="match status" value="1"/>
</dbReference>
<feature type="domain" description="Disease resistance protein At4g27190-like leucine-rich repeats" evidence="8">
    <location>
        <begin position="775"/>
        <end position="887"/>
    </location>
</feature>
<dbReference type="GO" id="GO:0005524">
    <property type="term" value="F:ATP binding"/>
    <property type="evidence" value="ECO:0007669"/>
    <property type="project" value="UniProtKB-KW"/>
</dbReference>
<dbReference type="InterPro" id="IPR002182">
    <property type="entry name" value="NB-ARC"/>
</dbReference>
<dbReference type="InterPro" id="IPR050905">
    <property type="entry name" value="Plant_NBS-LRR"/>
</dbReference>
<evidence type="ECO:0000259" key="7">
    <source>
        <dbReference type="Pfam" id="PF00931"/>
    </source>
</evidence>
<dbReference type="FunFam" id="3.40.50.300:FF:001091">
    <property type="entry name" value="Probable disease resistance protein At1g61300"/>
    <property type="match status" value="1"/>
</dbReference>
<dbReference type="GO" id="GO:0043531">
    <property type="term" value="F:ADP binding"/>
    <property type="evidence" value="ECO:0007669"/>
    <property type="project" value="InterPro"/>
</dbReference>
<dbReference type="InterPro" id="IPR057135">
    <property type="entry name" value="At4g27190-like_LRR"/>
</dbReference>
<dbReference type="InterPro" id="IPR001611">
    <property type="entry name" value="Leu-rich_rpt"/>
</dbReference>
<dbReference type="PRINTS" id="PR00364">
    <property type="entry name" value="DISEASERSIST"/>
</dbReference>
<dbReference type="Gene3D" id="1.10.8.430">
    <property type="entry name" value="Helical domain of apoptotic protease-activating factors"/>
    <property type="match status" value="1"/>
</dbReference>
<gene>
    <name evidence="9" type="ORF">B456_009G374200</name>
</gene>
<dbReference type="EMBL" id="CM001748">
    <property type="protein sequence ID" value="KJB61669.1"/>
    <property type="molecule type" value="Genomic_DNA"/>
</dbReference>
<protein>
    <submittedName>
        <fullName evidence="9">Uncharacterized protein</fullName>
    </submittedName>
</protein>
<evidence type="ECO:0000256" key="1">
    <source>
        <dbReference type="ARBA" id="ARBA00008894"/>
    </source>
</evidence>
<feature type="domain" description="Disease resistance protein At4g27190-like leucine-rich repeats" evidence="8">
    <location>
        <begin position="905"/>
        <end position="970"/>
    </location>
</feature>
<evidence type="ECO:0000256" key="2">
    <source>
        <dbReference type="ARBA" id="ARBA00022614"/>
    </source>
</evidence>
<dbReference type="InterPro" id="IPR042197">
    <property type="entry name" value="Apaf_helical"/>
</dbReference>
<dbReference type="Gene3D" id="3.40.50.300">
    <property type="entry name" value="P-loop containing nucleotide triphosphate hydrolases"/>
    <property type="match status" value="1"/>
</dbReference>
<dbReference type="AlphaFoldDB" id="A0A0D2TYB1"/>
<dbReference type="InterPro" id="IPR027417">
    <property type="entry name" value="P-loop_NTPase"/>
</dbReference>
<sequence>MGTLEGEIQLNKRWCLNWCPNWIWRYQLSKKAMKKTQDMSELLEEFGRLGPVGYRDPTALPTIDFLCSKEFVVSESSKVAFNQIIEALKDENINMIGLWGIGGVGKTTLAREVGSQATKLNLFDKVVITTVSQKPNFERIQDQIAQYIGFEMKNDQGRRSEQELWLRLKKEQRILIILDDIWEPINLKENIGIPIGDDHKGFKVLLTTRRKRVCQIMECRPVVQLDCLDDDEAGTLFEKKAGLDDFSDDSIKILANQIVKKCGGLPIAIVPLASALKGKTNCHEWQVAYQRLEGRRLTEIEDVDERNAFVILKASFDYLKDLMTKTCFLLCSLFPEDHEIYVEDLVRYAWGLKLCKCINPIKDVRSEVLASIETLKNSGLLLDCGKRNVKMHDVVRQFALWIASSRKEISFGTIETLPMDESFKDYTAISFEANQTDELPKGMLCALNRLLISLSTFQFHMNLQTLCLIDCELSDISMLGKLKTLHILSLSRSDITELPTEAGDLENLRLLDLSYCYELRRITPNLIRRLSNLEELYLHGCSSLKWATENSTKRESYSSLSELNLLPKLVVISLDISSEHLPDGFVFRTLPTFDFCIGIERERWYQKRDLETCPISRSLRIYKSVDACKQLLEDVEFLQLNKVEGHPNLIPSLNLGFRKLTSLNLRQCHFMQCLIDASKQQVPITALSNLRKLSLSHMFHLEEMCNAPQPQGFLRKLEEVIVSDCGEMQVLFPIAELRSIEQEGPSRYLSLQSLKIVKIEGCNNLKYIFPICFGMEEIIQDSQASTISFQCLREVQVRECNKLKFLFPMCVANSLGQLQTLRIERCSQLQEIIQGPEVLISMSQGLARLNKVVLINLPQLKGRGRNDIVLTSPSLHLLEVRDCPQLTPFIVPTNIQLFEYPRYNLSSLSVLGLHKLTELRVIWTGPIQVEHFQNLTQLLVYDCRRLRYIFSPTIARNLPQLGILQISDCEELEQIIKKDQTSSQHHLQPICFPKLNWIKICNCENLKCIFPITLAHGGLPNLWDLGLAGVPKLEQVFEGDETNLNKEEEKVIRLPLLYSLTLDYLPNLVSFSHVGYHFVFPFLTDLQVEGCPNITTRFSVDSNRSVHAKTQASQSVDEIIVEESATAQETAWPIGSDICWTEEEDE</sequence>
<keyword evidence="2" id="KW-0433">Leucine-rich repeat</keyword>
<keyword evidence="10" id="KW-1185">Reference proteome</keyword>
<dbReference type="Pfam" id="PF23247">
    <property type="entry name" value="LRR_RPS2"/>
    <property type="match status" value="4"/>
</dbReference>
<dbReference type="Gene3D" id="3.80.10.10">
    <property type="entry name" value="Ribonuclease Inhibitor"/>
    <property type="match status" value="3"/>
</dbReference>
<dbReference type="GO" id="GO:0006952">
    <property type="term" value="P:defense response"/>
    <property type="evidence" value="ECO:0007669"/>
    <property type="project" value="UniProtKB-KW"/>
</dbReference>
<dbReference type="InterPro" id="IPR032675">
    <property type="entry name" value="LRR_dom_sf"/>
</dbReference>
<dbReference type="SUPFAM" id="SSF52540">
    <property type="entry name" value="P-loop containing nucleoside triphosphate hydrolases"/>
    <property type="match status" value="1"/>
</dbReference>
<evidence type="ECO:0000259" key="8">
    <source>
        <dbReference type="Pfam" id="PF23247"/>
    </source>
</evidence>
<evidence type="ECO:0000313" key="10">
    <source>
        <dbReference type="Proteomes" id="UP000032304"/>
    </source>
</evidence>
<dbReference type="Gene3D" id="1.10.10.10">
    <property type="entry name" value="Winged helix-like DNA-binding domain superfamily/Winged helix DNA-binding domain"/>
    <property type="match status" value="1"/>
</dbReference>
<dbReference type="Gramene" id="KJB61669">
    <property type="protein sequence ID" value="KJB61669"/>
    <property type="gene ID" value="B456_009G374200"/>
</dbReference>
<dbReference type="OMA" id="HIEYCEN"/>